<protein>
    <submittedName>
        <fullName evidence="1">Uncharacterized protein</fullName>
    </submittedName>
</protein>
<dbReference type="EMBL" id="OX451741">
    <property type="protein sequence ID" value="CAI8615961.1"/>
    <property type="molecule type" value="Genomic_DNA"/>
</dbReference>
<dbReference type="Proteomes" id="UP001157006">
    <property type="component" value="Chromosome 6"/>
</dbReference>
<evidence type="ECO:0000313" key="2">
    <source>
        <dbReference type="Proteomes" id="UP001157006"/>
    </source>
</evidence>
<proteinExistence type="predicted"/>
<reference evidence="1 2" key="1">
    <citation type="submission" date="2023-01" db="EMBL/GenBank/DDBJ databases">
        <authorList>
            <person name="Kreplak J."/>
        </authorList>
    </citation>
    <scope>NUCLEOTIDE SEQUENCE [LARGE SCALE GENOMIC DNA]</scope>
</reference>
<sequence>MGRIISEIRVKRKLVESLVLSKELAIEIGKPLDGRNLKNMALISEVVVIPDALDMNSISSRILDLADFPDFNSFIESSKTITYERTSSGVARVMVNQDGLQILLLKLFSKDIAAQGPSESSKVTKKSKFSRTLEPVKETEVEASAPEAFEIVSKAMELDPSSHNTVTSKSTFETSLLHFALFNSSTSSPSQTSTPPPPYVSTVGTKTSLIQENPKFSVVIHFDPQPSLPNPKTF</sequence>
<accession>A0AAV1AZZ5</accession>
<dbReference type="AlphaFoldDB" id="A0AAV1AZZ5"/>
<keyword evidence="2" id="KW-1185">Reference proteome</keyword>
<gene>
    <name evidence="1" type="ORF">VFH_VI006120</name>
</gene>
<name>A0AAV1AZZ5_VICFA</name>
<organism evidence="1 2">
    <name type="scientific">Vicia faba</name>
    <name type="common">Broad bean</name>
    <name type="synonym">Faba vulgaris</name>
    <dbReference type="NCBI Taxonomy" id="3906"/>
    <lineage>
        <taxon>Eukaryota</taxon>
        <taxon>Viridiplantae</taxon>
        <taxon>Streptophyta</taxon>
        <taxon>Embryophyta</taxon>
        <taxon>Tracheophyta</taxon>
        <taxon>Spermatophyta</taxon>
        <taxon>Magnoliopsida</taxon>
        <taxon>eudicotyledons</taxon>
        <taxon>Gunneridae</taxon>
        <taxon>Pentapetalae</taxon>
        <taxon>rosids</taxon>
        <taxon>fabids</taxon>
        <taxon>Fabales</taxon>
        <taxon>Fabaceae</taxon>
        <taxon>Papilionoideae</taxon>
        <taxon>50 kb inversion clade</taxon>
        <taxon>NPAAA clade</taxon>
        <taxon>Hologalegina</taxon>
        <taxon>IRL clade</taxon>
        <taxon>Fabeae</taxon>
        <taxon>Vicia</taxon>
    </lineage>
</organism>
<evidence type="ECO:0000313" key="1">
    <source>
        <dbReference type="EMBL" id="CAI8615961.1"/>
    </source>
</evidence>